<reference evidence="2 3" key="1">
    <citation type="submission" date="2019-12" db="EMBL/GenBank/DDBJ databases">
        <title>Genomic-based taxomic classification of the family Erythrobacteraceae.</title>
        <authorList>
            <person name="Xu L."/>
        </authorList>
    </citation>
    <scope>NUCLEOTIDE SEQUENCE [LARGE SCALE GENOMIC DNA]</scope>
    <source>
        <strain evidence="2 3">KCTC 52763</strain>
    </source>
</reference>
<accession>A0A844ZUX0</accession>
<proteinExistence type="predicted"/>
<name>A0A844ZUX0_9SPHN</name>
<comment type="caution">
    <text evidence="2">The sequence shown here is derived from an EMBL/GenBank/DDBJ whole genome shotgun (WGS) entry which is preliminary data.</text>
</comment>
<feature type="transmembrane region" description="Helical" evidence="1">
    <location>
        <begin position="238"/>
        <end position="259"/>
    </location>
</feature>
<dbReference type="OrthoDB" id="1082056at2"/>
<feature type="transmembrane region" description="Helical" evidence="1">
    <location>
        <begin position="206"/>
        <end position="226"/>
    </location>
</feature>
<evidence type="ECO:0000256" key="1">
    <source>
        <dbReference type="SAM" id="Phobius"/>
    </source>
</evidence>
<feature type="transmembrane region" description="Helical" evidence="1">
    <location>
        <begin position="266"/>
        <end position="285"/>
    </location>
</feature>
<evidence type="ECO:0008006" key="4">
    <source>
        <dbReference type="Google" id="ProtNLM"/>
    </source>
</evidence>
<feature type="transmembrane region" description="Helical" evidence="1">
    <location>
        <begin position="115"/>
        <end position="133"/>
    </location>
</feature>
<feature type="transmembrane region" description="Helical" evidence="1">
    <location>
        <begin position="353"/>
        <end position="370"/>
    </location>
</feature>
<dbReference type="Proteomes" id="UP000442714">
    <property type="component" value="Unassembled WGS sequence"/>
</dbReference>
<gene>
    <name evidence="2" type="ORF">GRI41_11945</name>
</gene>
<keyword evidence="1" id="KW-0812">Transmembrane</keyword>
<sequence>MWGVVSLIFLAVGMQRLLQGQFPDPDDALRLVQVRDLLAGQGWFDLHQYRIDPPDGTLMHWSRLVDIPLALVILALSPFVGAPAAETAALIIVPLVTLGAILFVIGRLAWRLFDVDVAGISCLCMALFAPIVFQLQPMRIDHHGWQIFTVVLALWACSLRSAWKGGALAGLAMAVGATISLEILPMVAAFGGILALRWFRDHKDRWWLVGYMQALALGLIAAFFATRGIADLAQHCDVIAPAHLGFFAITAVCTGLIAAAPAIPRLALFGAFGAAGAAGLAFFGLSSPTCLMTPFAALDPLVRDFWYINVLEGRPLWEQKLAYALPSFVQLCIGLFTAIVLAVRSRDWLRQWWIEYSLLLAASILLSLFVWRSAAFAAVIAAIPIGWLATRLLKRLNRARGLAAKLTALGAIVLALLPSSPVAVAELMMPESGNVQTVLVEESSCEIRNQALTLNSLPQGTIFAPLDIGPAILVKSHHAVAATGHHRAEESMRDVILAFTSPEAEARQIVAAHESDYIVICTDLAEPRLFTAANPQGLAAQLVAGEAPDWLEPVEVGGPEEFRVWRVRE</sequence>
<keyword evidence="3" id="KW-1185">Reference proteome</keyword>
<feature type="transmembrane region" description="Helical" evidence="1">
    <location>
        <begin position="169"/>
        <end position="194"/>
    </location>
</feature>
<feature type="transmembrane region" description="Helical" evidence="1">
    <location>
        <begin position="321"/>
        <end position="341"/>
    </location>
</feature>
<dbReference type="AlphaFoldDB" id="A0A844ZUX0"/>
<evidence type="ECO:0000313" key="3">
    <source>
        <dbReference type="Proteomes" id="UP000442714"/>
    </source>
</evidence>
<organism evidence="2 3">
    <name type="scientific">Pontixanthobacter aquaemixtae</name>
    <dbReference type="NCBI Taxonomy" id="1958940"/>
    <lineage>
        <taxon>Bacteria</taxon>
        <taxon>Pseudomonadati</taxon>
        <taxon>Pseudomonadota</taxon>
        <taxon>Alphaproteobacteria</taxon>
        <taxon>Sphingomonadales</taxon>
        <taxon>Erythrobacteraceae</taxon>
        <taxon>Pontixanthobacter</taxon>
    </lineage>
</organism>
<feature type="transmembrane region" description="Helical" evidence="1">
    <location>
        <begin position="88"/>
        <end position="109"/>
    </location>
</feature>
<dbReference type="EMBL" id="WTYX01000002">
    <property type="protein sequence ID" value="MXO91538.1"/>
    <property type="molecule type" value="Genomic_DNA"/>
</dbReference>
<keyword evidence="1" id="KW-0472">Membrane</keyword>
<evidence type="ECO:0000313" key="2">
    <source>
        <dbReference type="EMBL" id="MXO91538.1"/>
    </source>
</evidence>
<keyword evidence="1" id="KW-1133">Transmembrane helix</keyword>
<feature type="transmembrane region" description="Helical" evidence="1">
    <location>
        <begin position="406"/>
        <end position="429"/>
    </location>
</feature>
<feature type="transmembrane region" description="Helical" evidence="1">
    <location>
        <begin position="61"/>
        <end position="81"/>
    </location>
</feature>
<feature type="transmembrane region" description="Helical" evidence="1">
    <location>
        <begin position="376"/>
        <end position="394"/>
    </location>
</feature>
<feature type="transmembrane region" description="Helical" evidence="1">
    <location>
        <begin position="145"/>
        <end position="163"/>
    </location>
</feature>
<protein>
    <recommendedName>
        <fullName evidence="4">AcrB/AcrD/AcrF family protein</fullName>
    </recommendedName>
</protein>